<feature type="region of interest" description="Disordered" evidence="1">
    <location>
        <begin position="1"/>
        <end position="25"/>
    </location>
</feature>
<feature type="region of interest" description="Disordered" evidence="1">
    <location>
        <begin position="135"/>
        <end position="163"/>
    </location>
</feature>
<feature type="transmembrane region" description="Helical" evidence="2">
    <location>
        <begin position="89"/>
        <end position="109"/>
    </location>
</feature>
<evidence type="ECO:0000313" key="4">
    <source>
        <dbReference type="Proteomes" id="UP001597402"/>
    </source>
</evidence>
<dbReference type="Proteomes" id="UP001597402">
    <property type="component" value="Unassembled WGS sequence"/>
</dbReference>
<gene>
    <name evidence="3" type="ORF">ACFSHS_03025</name>
</gene>
<proteinExistence type="predicted"/>
<evidence type="ECO:0000313" key="3">
    <source>
        <dbReference type="EMBL" id="MFD2090537.1"/>
    </source>
</evidence>
<organism evidence="3 4">
    <name type="scientific">Blastococcus deserti</name>
    <dbReference type="NCBI Taxonomy" id="2259033"/>
    <lineage>
        <taxon>Bacteria</taxon>
        <taxon>Bacillati</taxon>
        <taxon>Actinomycetota</taxon>
        <taxon>Actinomycetes</taxon>
        <taxon>Geodermatophilales</taxon>
        <taxon>Geodermatophilaceae</taxon>
        <taxon>Blastococcus</taxon>
    </lineage>
</organism>
<feature type="compositionally biased region" description="Basic and acidic residues" evidence="1">
    <location>
        <begin position="135"/>
        <end position="147"/>
    </location>
</feature>
<reference evidence="4" key="1">
    <citation type="journal article" date="2019" name="Int. J. Syst. Evol. Microbiol.">
        <title>The Global Catalogue of Microorganisms (GCM) 10K type strain sequencing project: providing services to taxonomists for standard genome sequencing and annotation.</title>
        <authorList>
            <consortium name="The Broad Institute Genomics Platform"/>
            <consortium name="The Broad Institute Genome Sequencing Center for Infectious Disease"/>
            <person name="Wu L."/>
            <person name="Ma J."/>
        </authorList>
    </citation>
    <scope>NUCLEOTIDE SEQUENCE [LARGE SCALE GENOMIC DNA]</scope>
    <source>
        <strain evidence="4">JCM 3338</strain>
    </source>
</reference>
<dbReference type="InterPro" id="IPR035197">
    <property type="entry name" value="DUF5313"/>
</dbReference>
<comment type="caution">
    <text evidence="3">The sequence shown here is derived from an EMBL/GenBank/DDBJ whole genome shotgun (WGS) entry which is preliminary data.</text>
</comment>
<evidence type="ECO:0000256" key="2">
    <source>
        <dbReference type="SAM" id="Phobius"/>
    </source>
</evidence>
<dbReference type="RefSeq" id="WP_376871538.1">
    <property type="nucleotide sequence ID" value="NZ_JBHUHP010000001.1"/>
</dbReference>
<keyword evidence="2" id="KW-0472">Membrane</keyword>
<protein>
    <submittedName>
        <fullName evidence="3">DUF5313 family protein</fullName>
    </submittedName>
</protein>
<keyword evidence="2" id="KW-0812">Transmembrane</keyword>
<evidence type="ECO:0000256" key="1">
    <source>
        <dbReference type="SAM" id="MobiDB-lite"/>
    </source>
</evidence>
<feature type="transmembrane region" description="Helical" evidence="2">
    <location>
        <begin position="65"/>
        <end position="83"/>
    </location>
</feature>
<accession>A0ABW4X611</accession>
<dbReference type="Pfam" id="PF17240">
    <property type="entry name" value="DUF5313"/>
    <property type="match status" value="1"/>
</dbReference>
<name>A0ABW4X611_9ACTN</name>
<keyword evidence="4" id="KW-1185">Reference proteome</keyword>
<sequence length="163" mass="18143">MTVLEQEPAAPMTDPTAESGPPAEPVVRPAPHRWVWYAFGGSLPERHRGWVLHDTTTATWWLRHIARMLVQLAVPIALIMMFLPASWGLRAACAGGGLALALFYSLAYMPESTENRVVKAGYPAGTATAHRERAGLVRQRQETERRRAAAAKRAARYRDRMGR</sequence>
<dbReference type="EMBL" id="JBHUHP010000001">
    <property type="protein sequence ID" value="MFD2090537.1"/>
    <property type="molecule type" value="Genomic_DNA"/>
</dbReference>
<keyword evidence="2" id="KW-1133">Transmembrane helix</keyword>